<sequence>MEEEFSEVIDSSDGMFFVLFYKTDGFENFEGLCASLDAFSKIDVKKVIVNCAILPNICKQEAIIRLPSLQSYNNKKVYKEYKGQFTGSSIHDWIKTLQKPIITKLTEDAVPYYRNGNVPGNDNNHLKFSCVEIMSN</sequence>
<dbReference type="Proteomes" id="UP000095283">
    <property type="component" value="Unplaced"/>
</dbReference>
<protein>
    <submittedName>
        <fullName evidence="2">Thioredoxin domain-containing protein</fullName>
    </submittedName>
</protein>
<dbReference type="SUPFAM" id="SSF52833">
    <property type="entry name" value="Thioredoxin-like"/>
    <property type="match status" value="1"/>
</dbReference>
<dbReference type="InterPro" id="IPR040090">
    <property type="entry name" value="TXNDC16"/>
</dbReference>
<keyword evidence="1" id="KW-1185">Reference proteome</keyword>
<proteinExistence type="predicted"/>
<evidence type="ECO:0000313" key="2">
    <source>
        <dbReference type="WBParaSite" id="Hba_21144"/>
    </source>
</evidence>
<name>A0A1I7XTS3_HETBA</name>
<accession>A0A1I7XTS3</accession>
<evidence type="ECO:0000313" key="1">
    <source>
        <dbReference type="Proteomes" id="UP000095283"/>
    </source>
</evidence>
<reference evidence="2" key="1">
    <citation type="submission" date="2016-11" db="UniProtKB">
        <authorList>
            <consortium name="WormBaseParasite"/>
        </authorList>
    </citation>
    <scope>IDENTIFICATION</scope>
</reference>
<dbReference type="InterPro" id="IPR036249">
    <property type="entry name" value="Thioredoxin-like_sf"/>
</dbReference>
<dbReference type="PANTHER" id="PTHR22699:SF1">
    <property type="entry name" value="THIOREDOXIN DOMAIN-CONTAINING PROTEIN 16"/>
    <property type="match status" value="1"/>
</dbReference>
<dbReference type="AlphaFoldDB" id="A0A1I7XTS3"/>
<organism evidence="1 2">
    <name type="scientific">Heterorhabditis bacteriophora</name>
    <name type="common">Entomopathogenic nematode worm</name>
    <dbReference type="NCBI Taxonomy" id="37862"/>
    <lineage>
        <taxon>Eukaryota</taxon>
        <taxon>Metazoa</taxon>
        <taxon>Ecdysozoa</taxon>
        <taxon>Nematoda</taxon>
        <taxon>Chromadorea</taxon>
        <taxon>Rhabditida</taxon>
        <taxon>Rhabditina</taxon>
        <taxon>Rhabditomorpha</taxon>
        <taxon>Strongyloidea</taxon>
        <taxon>Heterorhabditidae</taxon>
        <taxon>Heterorhabditis</taxon>
    </lineage>
</organism>
<dbReference type="Gene3D" id="3.40.30.10">
    <property type="entry name" value="Glutaredoxin"/>
    <property type="match status" value="1"/>
</dbReference>
<dbReference type="PANTHER" id="PTHR22699">
    <property type="entry name" value="THIOREDOXIN DOMAIN-CONTAINING PROTEIN 16"/>
    <property type="match status" value="1"/>
</dbReference>
<dbReference type="WBParaSite" id="Hba_21144">
    <property type="protein sequence ID" value="Hba_21144"/>
    <property type="gene ID" value="Hba_21144"/>
</dbReference>